<evidence type="ECO:0000313" key="6">
    <source>
        <dbReference type="Proteomes" id="UP000001554"/>
    </source>
</evidence>
<dbReference type="OMA" id="ARTMRWH"/>
<proteinExistence type="predicted"/>
<accession>A0A9J7KGX1</accession>
<dbReference type="Pfam" id="PF21788">
    <property type="entry name" value="TNP-like_GBD"/>
    <property type="match status" value="1"/>
</dbReference>
<keyword evidence="6" id="KW-1185">Reference proteome</keyword>
<evidence type="ECO:0000256" key="1">
    <source>
        <dbReference type="SAM" id="MobiDB-lite"/>
    </source>
</evidence>
<sequence length="1012" mass="114911">MDHKGNLLKVCRTCGVRFKMKKGNPKPVTAFREVILHLFNGSDVCRDQEDIHPPFVCEKCRGVLSKAQGKMKAGQAAVTMLSDKLPDFQPHLEDNCIICNYKPTGRPVKKKPWSLKESSPVEVATLTAPACTSEEDAPLPTPACTSEEDAPLPTPACTSEEDAPLPNPACISEEDAPLPTPACTSEKDAPLPTPACTSEEDAPLPTPACTSRDEAPLDVLTDKEITEEAVKHGFVYLGTVNNGDLAVGKCDVNSLHFDIQQQINIKQDRTWEMLVYKKRIPQSHPALSSLDLPSVVTMHTMSKLFLELTHCYICIGNVGYEELLEEKRDGMEIVVFKGNNGTVVAKEEKGLIKDGGRPYHHTIRHVNCQLVIPSNKLTNKCETCTKYSSSLRGMLHRVRHKGNTDLSHSSRVPNKHLTKEQLRAKTADVQREKTLQKTIASKAKECVEKAVEKEGCHVKESQHAFLQTMLKTGNDKMQFQDNSPQQFLYEQQLKQAQQHDARTMRWHPMMIRWCLSIFYQSPAAYDTIRNSGFLYLPHRTTLQQYSKFTNPTPGFNPDILKRLGEESNVVNEVEYKKNVCLIWDEMKIKSGLVYSKTSGELVGFTDLGGVNNELKAFEKRCQAEQHGTEEEPDLATHVLAFMVRGIFINLQFVFAYFPCLGFSSDQLYPAVWQANAILDQMGFHVRAFVSDGASPNRRFYKVHEDDQRLVYWTWNPYRPGEKMYFMSDVPHLMKTTRNNMENSGWHSKTRNLHYNGQEISWKHIVSVYEWDLGLQRQAVGLRMLHKLKADHVYLNPALRMRVNLAVQVLSNSMSCALAMQGRHDTVSTRNFISMMNRFFDCLNVQNQYQGQRGNMPDLEPYRDVDDIRFTWLEKDFLGFLHHWEQQAAGTPGLSKDQRNRMCLSKQTLEGLRITVSSFVELTKTLIQEEGVGYVLSEKFTQDPLEQHFAKQRRRCGANENPTALEFGRNEINLHILKDSIRSVGGNCRGRAANAQAIDFTDNTPLPKRQRKK</sequence>
<dbReference type="InterPro" id="IPR048366">
    <property type="entry name" value="TNP-like_GBD"/>
</dbReference>
<feature type="domain" description="Transposable element P transposase-like RNase H C-terminal" evidence="5">
    <location>
        <begin position="938"/>
        <end position="966"/>
    </location>
</feature>
<dbReference type="InterPro" id="IPR048365">
    <property type="entry name" value="TNP-like_RNaseH_N"/>
</dbReference>
<name>A0A9J7KGX1_BRAFL</name>
<reference evidence="6" key="1">
    <citation type="journal article" date="2020" name="Nat. Ecol. Evol.">
        <title>Deeply conserved synteny resolves early events in vertebrate evolution.</title>
        <authorList>
            <person name="Simakov O."/>
            <person name="Marletaz F."/>
            <person name="Yue J.X."/>
            <person name="O'Connell B."/>
            <person name="Jenkins J."/>
            <person name="Brandt A."/>
            <person name="Calef R."/>
            <person name="Tung C.H."/>
            <person name="Huang T.K."/>
            <person name="Schmutz J."/>
            <person name="Satoh N."/>
            <person name="Yu J.K."/>
            <person name="Putnam N.H."/>
            <person name="Green R.E."/>
            <person name="Rokhsar D.S."/>
        </authorList>
    </citation>
    <scope>NUCLEOTIDE SEQUENCE [LARGE SCALE GENOMIC DNA]</scope>
    <source>
        <strain evidence="6">S238N-H82</strain>
    </source>
</reference>
<feature type="domain" description="RAG1 importin-binding" evidence="2">
    <location>
        <begin position="27"/>
        <end position="112"/>
    </location>
</feature>
<evidence type="ECO:0000259" key="4">
    <source>
        <dbReference type="Pfam" id="PF21788"/>
    </source>
</evidence>
<feature type="domain" description="Transposable element P transposase-like GTP-binding insertion" evidence="4">
    <location>
        <begin position="731"/>
        <end position="849"/>
    </location>
</feature>
<dbReference type="OrthoDB" id="2441813at2759"/>
<dbReference type="RefSeq" id="XP_035662524.1">
    <property type="nucleotide sequence ID" value="XM_035806631.1"/>
</dbReference>
<dbReference type="InterPro" id="IPR035714">
    <property type="entry name" value="RAG1_imp-bd"/>
</dbReference>
<dbReference type="Pfam" id="PF21789">
    <property type="entry name" value="TNP-like_RNaseH_C"/>
    <property type="match status" value="1"/>
</dbReference>
<dbReference type="Pfam" id="PF12560">
    <property type="entry name" value="RAG1_imp_bd"/>
    <property type="match status" value="1"/>
</dbReference>
<dbReference type="InterPro" id="IPR048367">
    <property type="entry name" value="TNP-like_RNaseH_C"/>
</dbReference>
<evidence type="ECO:0000259" key="5">
    <source>
        <dbReference type="Pfam" id="PF21789"/>
    </source>
</evidence>
<organism evidence="6 7">
    <name type="scientific">Branchiostoma floridae</name>
    <name type="common">Florida lancelet</name>
    <name type="synonym">Amphioxus</name>
    <dbReference type="NCBI Taxonomy" id="7739"/>
    <lineage>
        <taxon>Eukaryota</taxon>
        <taxon>Metazoa</taxon>
        <taxon>Chordata</taxon>
        <taxon>Cephalochordata</taxon>
        <taxon>Leptocardii</taxon>
        <taxon>Amphioxiformes</taxon>
        <taxon>Branchiostomatidae</taxon>
        <taxon>Branchiostoma</taxon>
    </lineage>
</organism>
<protein>
    <submittedName>
        <fullName evidence="7">Uncharacterized protein LOC118406544</fullName>
    </submittedName>
</protein>
<evidence type="ECO:0000259" key="2">
    <source>
        <dbReference type="Pfam" id="PF12560"/>
    </source>
</evidence>
<dbReference type="Pfam" id="PF21787">
    <property type="entry name" value="TNP-like_RNaseH_N"/>
    <property type="match status" value="1"/>
</dbReference>
<dbReference type="KEGG" id="bfo:118406544"/>
<dbReference type="GeneID" id="118406544"/>
<evidence type="ECO:0000313" key="7">
    <source>
        <dbReference type="RefSeq" id="XP_035662524.1"/>
    </source>
</evidence>
<reference evidence="7" key="2">
    <citation type="submission" date="2025-08" db="UniProtKB">
        <authorList>
            <consortium name="RefSeq"/>
        </authorList>
    </citation>
    <scope>IDENTIFICATION</scope>
    <source>
        <strain evidence="7">S238N-H82</strain>
        <tissue evidence="7">Testes</tissue>
    </source>
</reference>
<gene>
    <name evidence="7" type="primary">LOC118406544</name>
</gene>
<dbReference type="Proteomes" id="UP000001554">
    <property type="component" value="Chromosome 19"/>
</dbReference>
<feature type="region of interest" description="Disordered" evidence="1">
    <location>
        <begin position="130"/>
        <end position="212"/>
    </location>
</feature>
<evidence type="ECO:0000259" key="3">
    <source>
        <dbReference type="Pfam" id="PF21787"/>
    </source>
</evidence>
<feature type="domain" description="Transposable element P transposase-like RNase H" evidence="3">
    <location>
        <begin position="552"/>
        <end position="701"/>
    </location>
</feature>
<dbReference type="AlphaFoldDB" id="A0A9J7KGX1"/>